<dbReference type="AlphaFoldDB" id="A0AAN8HK54"/>
<dbReference type="PANTHER" id="PTHR36981:SF1">
    <property type="entry name" value="P2X PURINORECEPTOR 7 INTRACELLULAR DOMAIN-CONTAINING PROTEIN"/>
    <property type="match status" value="1"/>
</dbReference>
<gene>
    <name evidence="1" type="ORF">CgunFtcFv8_003069</name>
</gene>
<comment type="caution">
    <text evidence="1">The sequence shown here is derived from an EMBL/GenBank/DDBJ whole genome shotgun (WGS) entry which is preliminary data.</text>
</comment>
<protein>
    <submittedName>
        <fullName evidence="1">Uncharacterized protein</fullName>
    </submittedName>
</protein>
<organism evidence="1 2">
    <name type="scientific">Champsocephalus gunnari</name>
    <name type="common">Mackerel icefish</name>
    <dbReference type="NCBI Taxonomy" id="52237"/>
    <lineage>
        <taxon>Eukaryota</taxon>
        <taxon>Metazoa</taxon>
        <taxon>Chordata</taxon>
        <taxon>Craniata</taxon>
        <taxon>Vertebrata</taxon>
        <taxon>Euteleostomi</taxon>
        <taxon>Actinopterygii</taxon>
        <taxon>Neopterygii</taxon>
        <taxon>Teleostei</taxon>
        <taxon>Neoteleostei</taxon>
        <taxon>Acanthomorphata</taxon>
        <taxon>Eupercaria</taxon>
        <taxon>Perciformes</taxon>
        <taxon>Notothenioidei</taxon>
        <taxon>Channichthyidae</taxon>
        <taxon>Champsocephalus</taxon>
    </lineage>
</organism>
<evidence type="ECO:0000313" key="1">
    <source>
        <dbReference type="EMBL" id="KAK5918293.1"/>
    </source>
</evidence>
<dbReference type="PANTHER" id="PTHR36981">
    <property type="entry name" value="ZGC:195170"/>
    <property type="match status" value="1"/>
</dbReference>
<reference evidence="1 2" key="1">
    <citation type="journal article" date="2023" name="Mol. Biol. Evol.">
        <title>Genomics of Secondarily Temperate Adaptation in the Only Non-Antarctic Icefish.</title>
        <authorList>
            <person name="Rivera-Colon A.G."/>
            <person name="Rayamajhi N."/>
            <person name="Minhas B.F."/>
            <person name="Madrigal G."/>
            <person name="Bilyk K.T."/>
            <person name="Yoon V."/>
            <person name="Hune M."/>
            <person name="Gregory S."/>
            <person name="Cheng C.H.C."/>
            <person name="Catchen J.M."/>
        </authorList>
    </citation>
    <scope>NUCLEOTIDE SEQUENCE [LARGE SCALE GENOMIC DNA]</scope>
    <source>
        <tissue evidence="1">White muscle</tissue>
    </source>
</reference>
<accession>A0AAN8HK54</accession>
<proteinExistence type="predicted"/>
<keyword evidence="2" id="KW-1185">Reference proteome</keyword>
<name>A0AAN8HK54_CHAGU</name>
<evidence type="ECO:0000313" key="2">
    <source>
        <dbReference type="Proteomes" id="UP001331515"/>
    </source>
</evidence>
<dbReference type="EMBL" id="JAURVH010001525">
    <property type="protein sequence ID" value="KAK5918293.1"/>
    <property type="molecule type" value="Genomic_DNA"/>
</dbReference>
<dbReference type="Proteomes" id="UP001331515">
    <property type="component" value="Unassembled WGS sequence"/>
</dbReference>
<sequence>MDTVAESVCCREIPAVTRTMEEDGVHSCIIDHPGFRSGCLDNWVLRIAYYGYRQHYAISSKRAMIKPYKHYLQ</sequence>